<proteinExistence type="predicted"/>
<evidence type="ECO:0000256" key="1">
    <source>
        <dbReference type="SAM" id="MobiDB-lite"/>
    </source>
</evidence>
<keyword evidence="3" id="KW-1185">Reference proteome</keyword>
<comment type="caution">
    <text evidence="2">The sequence shown here is derived from an EMBL/GenBank/DDBJ whole genome shotgun (WGS) entry which is preliminary data.</text>
</comment>
<feature type="region of interest" description="Disordered" evidence="1">
    <location>
        <begin position="61"/>
        <end position="80"/>
    </location>
</feature>
<gene>
    <name evidence="2" type="ORF">AVEN_200353_1</name>
</gene>
<name>A0A4Y2QMZ3_ARAVE</name>
<sequence length="111" mass="12164">MRRGPNGTFFSLPLSTMHCVKLGIPGEAAPLQCRVSTPHHSNFQPINLGGSFLKATCRPHNRSLQSTRTTAPTPPTFETGSLACKREPRLPFPTVAFQLYDSALQTDNGRK</sequence>
<evidence type="ECO:0000313" key="2">
    <source>
        <dbReference type="EMBL" id="GBN64701.1"/>
    </source>
</evidence>
<dbReference type="AlphaFoldDB" id="A0A4Y2QMZ3"/>
<accession>A0A4Y2QMZ3</accession>
<dbReference type="Proteomes" id="UP000499080">
    <property type="component" value="Unassembled WGS sequence"/>
</dbReference>
<evidence type="ECO:0000313" key="3">
    <source>
        <dbReference type="Proteomes" id="UP000499080"/>
    </source>
</evidence>
<dbReference type="EMBL" id="BGPR01014328">
    <property type="protein sequence ID" value="GBN64701.1"/>
    <property type="molecule type" value="Genomic_DNA"/>
</dbReference>
<protein>
    <submittedName>
        <fullName evidence="2">Uncharacterized protein</fullName>
    </submittedName>
</protein>
<organism evidence="2 3">
    <name type="scientific">Araneus ventricosus</name>
    <name type="common">Orbweaver spider</name>
    <name type="synonym">Epeira ventricosa</name>
    <dbReference type="NCBI Taxonomy" id="182803"/>
    <lineage>
        <taxon>Eukaryota</taxon>
        <taxon>Metazoa</taxon>
        <taxon>Ecdysozoa</taxon>
        <taxon>Arthropoda</taxon>
        <taxon>Chelicerata</taxon>
        <taxon>Arachnida</taxon>
        <taxon>Araneae</taxon>
        <taxon>Araneomorphae</taxon>
        <taxon>Entelegynae</taxon>
        <taxon>Araneoidea</taxon>
        <taxon>Araneidae</taxon>
        <taxon>Araneus</taxon>
    </lineage>
</organism>
<feature type="compositionally biased region" description="Polar residues" evidence="1">
    <location>
        <begin position="62"/>
        <end position="79"/>
    </location>
</feature>
<reference evidence="2 3" key="1">
    <citation type="journal article" date="2019" name="Sci. Rep.">
        <title>Orb-weaving spider Araneus ventricosus genome elucidates the spidroin gene catalogue.</title>
        <authorList>
            <person name="Kono N."/>
            <person name="Nakamura H."/>
            <person name="Ohtoshi R."/>
            <person name="Moran D.A.P."/>
            <person name="Shinohara A."/>
            <person name="Yoshida Y."/>
            <person name="Fujiwara M."/>
            <person name="Mori M."/>
            <person name="Tomita M."/>
            <person name="Arakawa K."/>
        </authorList>
    </citation>
    <scope>NUCLEOTIDE SEQUENCE [LARGE SCALE GENOMIC DNA]</scope>
</reference>